<evidence type="ECO:0000313" key="2">
    <source>
        <dbReference type="Proteomes" id="UP000317977"/>
    </source>
</evidence>
<accession>A0A5C6F718</accession>
<sequence length="252" mass="27428">MVPEIAGLPLVIGCFIAFLRCPLDFFRVFRIELPESFTFVAWNAERNSCCRLSAKFARLAEAALPAQVPNHELFAMISNSKYSAAIAVAFACLAMTTGCTSIKLPASPFSHPAGELGDYTGLEGVPQMPESESERVYFAVKQAIANDSIILHVPGENPSTRILPLPTDGRSVYVSTLLEQTGVKKKMGFINATLYRHSSDSIAGIPLECRMNRDGSSIKAECDYSLQPGDRLTVRKGTNPAMQSIFNTMLGL</sequence>
<evidence type="ECO:0000313" key="1">
    <source>
        <dbReference type="EMBL" id="TWU57503.1"/>
    </source>
</evidence>
<dbReference type="Proteomes" id="UP000317977">
    <property type="component" value="Unassembled WGS sequence"/>
</dbReference>
<keyword evidence="2" id="KW-1185">Reference proteome</keyword>
<gene>
    <name evidence="1" type="ORF">Poly59_04100</name>
</gene>
<name>A0A5C6F718_9BACT</name>
<protein>
    <submittedName>
        <fullName evidence="1">Uncharacterized protein</fullName>
    </submittedName>
</protein>
<reference evidence="1 2" key="1">
    <citation type="submission" date="2019-02" db="EMBL/GenBank/DDBJ databases">
        <title>Deep-cultivation of Planctomycetes and their phenomic and genomic characterization uncovers novel biology.</title>
        <authorList>
            <person name="Wiegand S."/>
            <person name="Jogler M."/>
            <person name="Boedeker C."/>
            <person name="Pinto D."/>
            <person name="Vollmers J."/>
            <person name="Rivas-Marin E."/>
            <person name="Kohn T."/>
            <person name="Peeters S.H."/>
            <person name="Heuer A."/>
            <person name="Rast P."/>
            <person name="Oberbeckmann S."/>
            <person name="Bunk B."/>
            <person name="Jeske O."/>
            <person name="Meyerdierks A."/>
            <person name="Storesund J.E."/>
            <person name="Kallscheuer N."/>
            <person name="Luecker S."/>
            <person name="Lage O.M."/>
            <person name="Pohl T."/>
            <person name="Merkel B.J."/>
            <person name="Hornburger P."/>
            <person name="Mueller R.-W."/>
            <person name="Bruemmer F."/>
            <person name="Labrenz M."/>
            <person name="Spormann A.M."/>
            <person name="Op Den Camp H."/>
            <person name="Overmann J."/>
            <person name="Amann R."/>
            <person name="Jetten M.S.M."/>
            <person name="Mascher T."/>
            <person name="Medema M.H."/>
            <person name="Devos D.P."/>
            <person name="Kaster A.-K."/>
            <person name="Ovreas L."/>
            <person name="Rohde M."/>
            <person name="Galperin M.Y."/>
            <person name="Jogler C."/>
        </authorList>
    </citation>
    <scope>NUCLEOTIDE SEQUENCE [LARGE SCALE GENOMIC DNA]</scope>
    <source>
        <strain evidence="1 2">Poly59</strain>
    </source>
</reference>
<proteinExistence type="predicted"/>
<comment type="caution">
    <text evidence="1">The sequence shown here is derived from an EMBL/GenBank/DDBJ whole genome shotgun (WGS) entry which is preliminary data.</text>
</comment>
<organism evidence="1 2">
    <name type="scientific">Rubripirellula reticaptiva</name>
    <dbReference type="NCBI Taxonomy" id="2528013"/>
    <lineage>
        <taxon>Bacteria</taxon>
        <taxon>Pseudomonadati</taxon>
        <taxon>Planctomycetota</taxon>
        <taxon>Planctomycetia</taxon>
        <taxon>Pirellulales</taxon>
        <taxon>Pirellulaceae</taxon>
        <taxon>Rubripirellula</taxon>
    </lineage>
</organism>
<dbReference type="AlphaFoldDB" id="A0A5C6F718"/>
<dbReference type="EMBL" id="SJPX01000001">
    <property type="protein sequence ID" value="TWU57503.1"/>
    <property type="molecule type" value="Genomic_DNA"/>
</dbReference>